<dbReference type="InterPro" id="IPR025646">
    <property type="entry name" value="DUF4350"/>
</dbReference>
<protein>
    <recommendedName>
        <fullName evidence="2">DUF4350 domain-containing protein</fullName>
    </recommendedName>
</protein>
<feature type="transmembrane region" description="Helical" evidence="1">
    <location>
        <begin position="248"/>
        <end position="266"/>
    </location>
</feature>
<dbReference type="AlphaFoldDB" id="A0A7Y9DN06"/>
<evidence type="ECO:0000313" key="3">
    <source>
        <dbReference type="EMBL" id="NYD23518.1"/>
    </source>
</evidence>
<evidence type="ECO:0000313" key="4">
    <source>
        <dbReference type="Proteomes" id="UP000521922"/>
    </source>
</evidence>
<keyword evidence="4" id="KW-1185">Reference proteome</keyword>
<dbReference type="EMBL" id="JACCBB010000001">
    <property type="protein sequence ID" value="NYD23518.1"/>
    <property type="molecule type" value="Genomic_DNA"/>
</dbReference>
<feature type="domain" description="DUF4350" evidence="2">
    <location>
        <begin position="54"/>
        <end position="218"/>
    </location>
</feature>
<evidence type="ECO:0000259" key="2">
    <source>
        <dbReference type="Pfam" id="PF14258"/>
    </source>
</evidence>
<dbReference type="Proteomes" id="UP000521922">
    <property type="component" value="Unassembled WGS sequence"/>
</dbReference>
<reference evidence="3 4" key="1">
    <citation type="submission" date="2020-07" db="EMBL/GenBank/DDBJ databases">
        <title>Sequencing the genomes of 1000 actinobacteria strains.</title>
        <authorList>
            <person name="Klenk H.-P."/>
        </authorList>
    </citation>
    <scope>NUCLEOTIDE SEQUENCE [LARGE SCALE GENOMIC DNA]</scope>
    <source>
        <strain evidence="3 4">DSM 7487</strain>
    </source>
</reference>
<keyword evidence="1" id="KW-0472">Membrane</keyword>
<accession>A0A7Y9DN06</accession>
<evidence type="ECO:0000256" key="1">
    <source>
        <dbReference type="SAM" id="Phobius"/>
    </source>
</evidence>
<name>A0A7Y9DN06_9ACTN</name>
<dbReference type="Pfam" id="PF14258">
    <property type="entry name" value="DUF4350"/>
    <property type="match status" value="1"/>
</dbReference>
<keyword evidence="1" id="KW-1133">Transmembrane helix</keyword>
<feature type="transmembrane region" description="Helical" evidence="1">
    <location>
        <begin position="24"/>
        <end position="42"/>
    </location>
</feature>
<comment type="caution">
    <text evidence="3">The sequence shown here is derived from an EMBL/GenBank/DDBJ whole genome shotgun (WGS) entry which is preliminary data.</text>
</comment>
<organism evidence="3 4">
    <name type="scientific">Kineococcus aurantiacus</name>
    <dbReference type="NCBI Taxonomy" id="37633"/>
    <lineage>
        <taxon>Bacteria</taxon>
        <taxon>Bacillati</taxon>
        <taxon>Actinomycetota</taxon>
        <taxon>Actinomycetes</taxon>
        <taxon>Kineosporiales</taxon>
        <taxon>Kineosporiaceae</taxon>
        <taxon>Kineococcus</taxon>
    </lineage>
</organism>
<keyword evidence="1" id="KW-0812">Transmembrane</keyword>
<sequence>MSTATPTSTGAVGAAGRAVRRHRGALLVVLLVVVTALALALLRPRTDEAALAPGSADPAGGRALARVLDAQGVTVTEARTFADASRALGPGTTVLVTDPDLLSAQRLRVLAGSGADLVLLRPSAETLEAVTGDVTPTGGASTAVRDPGCADPDAVAAGPARAGGLTYAASGGATACYGGSYVRAPLAAGTLTVVGQPTLMTNRWVAQDGDAALALRTLGAHPDLVWYLPDPVDTDSPQQPLTALLPPWTWPAVGVTGLAALLVLLWRGRRLGRLVDEPLPVVVRAAETVEGHGRLYASARASDRAARALREATSRRLRAWTGLDARADVRDVADQVAWTTGRPAPAVRELLAGQDPRDDPALVRLAVDLEALERDVARQVRSTSPRKAVQP</sequence>
<dbReference type="RefSeq" id="WP_179753300.1">
    <property type="nucleotide sequence ID" value="NZ_BAAAGN010000029.1"/>
</dbReference>
<gene>
    <name evidence="3" type="ORF">BJ968_003058</name>
</gene>
<proteinExistence type="predicted"/>